<dbReference type="Pfam" id="PF12146">
    <property type="entry name" value="Hydrolase_4"/>
    <property type="match status" value="2"/>
</dbReference>
<organism evidence="2 3">
    <name type="scientific">Roseibium salinum</name>
    <dbReference type="NCBI Taxonomy" id="1604349"/>
    <lineage>
        <taxon>Bacteria</taxon>
        <taxon>Pseudomonadati</taxon>
        <taxon>Pseudomonadota</taxon>
        <taxon>Alphaproteobacteria</taxon>
        <taxon>Hyphomicrobiales</taxon>
        <taxon>Stappiaceae</taxon>
        <taxon>Roseibium</taxon>
    </lineage>
</organism>
<evidence type="ECO:0000313" key="2">
    <source>
        <dbReference type="EMBL" id="MCX2724240.1"/>
    </source>
</evidence>
<gene>
    <name evidence="2" type="ORF">ON753_17975</name>
</gene>
<dbReference type="EMBL" id="JAPEVI010000003">
    <property type="protein sequence ID" value="MCX2724240.1"/>
    <property type="molecule type" value="Genomic_DNA"/>
</dbReference>
<dbReference type="PANTHER" id="PTHR43265">
    <property type="entry name" value="ESTERASE ESTD"/>
    <property type="match status" value="1"/>
</dbReference>
<protein>
    <submittedName>
        <fullName evidence="2">Alpha/beta hydrolase</fullName>
    </submittedName>
</protein>
<dbReference type="InterPro" id="IPR053145">
    <property type="entry name" value="AB_hydrolase_Est10"/>
</dbReference>
<dbReference type="InterPro" id="IPR022742">
    <property type="entry name" value="Hydrolase_4"/>
</dbReference>
<dbReference type="Proteomes" id="UP001300261">
    <property type="component" value="Unassembled WGS sequence"/>
</dbReference>
<name>A0ABT3R552_9HYPH</name>
<evidence type="ECO:0000259" key="1">
    <source>
        <dbReference type="Pfam" id="PF12146"/>
    </source>
</evidence>
<feature type="domain" description="Serine aminopeptidase S33" evidence="1">
    <location>
        <begin position="312"/>
        <end position="419"/>
    </location>
</feature>
<evidence type="ECO:0000313" key="3">
    <source>
        <dbReference type="Proteomes" id="UP001300261"/>
    </source>
</evidence>
<dbReference type="GO" id="GO:0016787">
    <property type="term" value="F:hydrolase activity"/>
    <property type="evidence" value="ECO:0007669"/>
    <property type="project" value="UniProtKB-KW"/>
</dbReference>
<dbReference type="PANTHER" id="PTHR43265:SF1">
    <property type="entry name" value="ESTERASE ESTD"/>
    <property type="match status" value="1"/>
</dbReference>
<dbReference type="InterPro" id="IPR029058">
    <property type="entry name" value="AB_hydrolase_fold"/>
</dbReference>
<feature type="domain" description="Serine aminopeptidase S33" evidence="1">
    <location>
        <begin position="43"/>
        <end position="142"/>
    </location>
</feature>
<keyword evidence="3" id="KW-1185">Reference proteome</keyword>
<sequence>MDHPPALPVSFGTGFAFYHPANSDIGYVFCSSWGYDEMCSRKFLRLVAHDLADQGAPVLRFDYPGTINMPDEPDRMTLQGWVETASAAADRLKELSGCTQIVFVGVGIGSAIAFLAAEKRPDIAGLVLGAPAASGRRYMRELQIQALVSDENLGLALQDKKGDTGFTGYSMPGQLSSTLKSIKLSPEQFQTKPQCLIVYREGNDAETSFAETLANAGWPIECAPFTGYLKLLATPTTSVLPRAVMSRISEFASSRFGAGNMNATKGLSMAVAETPVVSTESFTEEPVLFGPDNRMFGVVCEPIGNRRGPVMVFLNTGYCHHIGWGRIYVRAARHLANLGIASLRFDMAGIGESPSVTGRAEQVLYTDDQFEDAEAAVDYVKQRFTGPAYLIGRCSGAYVAFHTAARNPNVDGVMMINQLRMIWDPGEDIFDALNFGARPLEEYKRRALSLTTFKRLLRGQVDWRKAASHIVNHGRDRLARKASPYLGRYTRMGRFRIACHNQFRAMAARNIPVALLNCEHDGSLDELAKYFGGDLSGLLAFPNVTRKVIPDADHNLTTEAAQKFLIDRLVAVAEDPYWRSKIPANRAL</sequence>
<dbReference type="Gene3D" id="3.40.50.1820">
    <property type="entry name" value="alpha/beta hydrolase"/>
    <property type="match status" value="2"/>
</dbReference>
<dbReference type="RefSeq" id="WP_265964095.1">
    <property type="nucleotide sequence ID" value="NZ_JAPEVI010000003.1"/>
</dbReference>
<reference evidence="2 3" key="1">
    <citation type="journal article" date="2016" name="Int. J. Syst. Evol. Microbiol.">
        <title>Labrenzia salina sp. nov., isolated from the rhizosphere of the halophyte Arthrocnemum macrostachyum.</title>
        <authorList>
            <person name="Camacho M."/>
            <person name="Redondo-Gomez S."/>
            <person name="Rodriguez-Llorente I."/>
            <person name="Rohde M."/>
            <person name="Sproer C."/>
            <person name="Schumann P."/>
            <person name="Klenk H.P."/>
            <person name="Montero-Calasanz M.D.C."/>
        </authorList>
    </citation>
    <scope>NUCLEOTIDE SEQUENCE [LARGE SCALE GENOMIC DNA]</scope>
    <source>
        <strain evidence="2 3">DSM 29163</strain>
    </source>
</reference>
<comment type="caution">
    <text evidence="2">The sequence shown here is derived from an EMBL/GenBank/DDBJ whole genome shotgun (WGS) entry which is preliminary data.</text>
</comment>
<accession>A0ABT3R552</accession>
<keyword evidence="2" id="KW-0378">Hydrolase</keyword>
<proteinExistence type="predicted"/>
<dbReference type="SUPFAM" id="SSF53474">
    <property type="entry name" value="alpha/beta-Hydrolases"/>
    <property type="match status" value="2"/>
</dbReference>